<dbReference type="SUPFAM" id="SSF51182">
    <property type="entry name" value="RmlC-like cupins"/>
    <property type="match status" value="1"/>
</dbReference>
<dbReference type="EMBL" id="FOBM01000001">
    <property type="protein sequence ID" value="SEL99130.1"/>
    <property type="molecule type" value="Genomic_DNA"/>
</dbReference>
<dbReference type="Pfam" id="PF02311">
    <property type="entry name" value="AraC_binding"/>
    <property type="match status" value="1"/>
</dbReference>
<dbReference type="AlphaFoldDB" id="A0A1H7UQ32"/>
<accession>A0A1H7UQ32</accession>
<evidence type="ECO:0000313" key="5">
    <source>
        <dbReference type="EMBL" id="SEL99130.1"/>
    </source>
</evidence>
<dbReference type="PANTHER" id="PTHR43280:SF28">
    <property type="entry name" value="HTH-TYPE TRANSCRIPTIONAL ACTIVATOR RHAS"/>
    <property type="match status" value="1"/>
</dbReference>
<dbReference type="PROSITE" id="PS01124">
    <property type="entry name" value="HTH_ARAC_FAMILY_2"/>
    <property type="match status" value="1"/>
</dbReference>
<dbReference type="GO" id="GO:0003700">
    <property type="term" value="F:DNA-binding transcription factor activity"/>
    <property type="evidence" value="ECO:0007669"/>
    <property type="project" value="InterPro"/>
</dbReference>
<organism evidence="5 6">
    <name type="scientific">Streptococcus gallolyticus</name>
    <dbReference type="NCBI Taxonomy" id="315405"/>
    <lineage>
        <taxon>Bacteria</taxon>
        <taxon>Bacillati</taxon>
        <taxon>Bacillota</taxon>
        <taxon>Bacilli</taxon>
        <taxon>Lactobacillales</taxon>
        <taxon>Streptococcaceae</taxon>
        <taxon>Streptococcus</taxon>
    </lineage>
</organism>
<dbReference type="PRINTS" id="PR00032">
    <property type="entry name" value="HTHARAC"/>
</dbReference>
<dbReference type="GO" id="GO:0043565">
    <property type="term" value="F:sequence-specific DNA binding"/>
    <property type="evidence" value="ECO:0007669"/>
    <property type="project" value="InterPro"/>
</dbReference>
<dbReference type="Proteomes" id="UP000182764">
    <property type="component" value="Unassembled WGS sequence"/>
</dbReference>
<keyword evidence="1" id="KW-0805">Transcription regulation</keyword>
<sequence length="333" mass="39313">MNLTELEIYLHHINIFEEKQKESGQSINDIFNNTGNFEEFIDSKYKILRFPKSPFFSTNSNIFISRHNRFAPMVEHLHDFIEINYVYEGRCTQHINGKTVHLNQGDFCVLDKDVPHSIDTLQEEDILINILINEETFSSLFLYKLINTPSIQAKMLAAAFTQQTKHDKYLIFDGKESSLLNTQIQLMLCEYWSFNDDSQEFLSQYLQLILMELIRLYSDKKNKILSNTQFDYQKVLNYIDNNYRVLKLETVAKEFGYNSNYLSNMLKKTTGKNFQELLLEKRLLIACDLLTTTKLPIDVLSEEAGFNSSSYFFRQFKKHYQCTPKEYRKNKSN</sequence>
<keyword evidence="3" id="KW-0804">Transcription</keyword>
<evidence type="ECO:0000256" key="3">
    <source>
        <dbReference type="ARBA" id="ARBA00023163"/>
    </source>
</evidence>
<reference evidence="5 6" key="1">
    <citation type="submission" date="2016-10" db="EMBL/GenBank/DDBJ databases">
        <authorList>
            <person name="de Groot N.N."/>
        </authorList>
    </citation>
    <scope>NUCLEOTIDE SEQUENCE [LARGE SCALE GENOMIC DNA]</scope>
    <source>
        <strain evidence="5 6">VTM1R29</strain>
    </source>
</reference>
<dbReference type="Pfam" id="PF12833">
    <property type="entry name" value="HTH_18"/>
    <property type="match status" value="1"/>
</dbReference>
<dbReference type="SUPFAM" id="SSF46689">
    <property type="entry name" value="Homeodomain-like"/>
    <property type="match status" value="1"/>
</dbReference>
<name>A0A1H7UQ32_9STRE</name>
<dbReference type="InterPro" id="IPR018060">
    <property type="entry name" value="HTH_AraC"/>
</dbReference>
<gene>
    <name evidence="5" type="ORF">SAMN04487839_101613</name>
</gene>
<dbReference type="InterPro" id="IPR018062">
    <property type="entry name" value="HTH_AraC-typ_CS"/>
</dbReference>
<feature type="domain" description="HTH araC/xylS-type" evidence="4">
    <location>
        <begin position="233"/>
        <end position="330"/>
    </location>
</feature>
<protein>
    <submittedName>
        <fullName evidence="5">AraC-type DNA-binding protein</fullName>
    </submittedName>
</protein>
<dbReference type="Gene3D" id="2.60.120.10">
    <property type="entry name" value="Jelly Rolls"/>
    <property type="match status" value="1"/>
</dbReference>
<dbReference type="Gene3D" id="1.10.10.60">
    <property type="entry name" value="Homeodomain-like"/>
    <property type="match status" value="2"/>
</dbReference>
<evidence type="ECO:0000259" key="4">
    <source>
        <dbReference type="PROSITE" id="PS01124"/>
    </source>
</evidence>
<evidence type="ECO:0000313" key="6">
    <source>
        <dbReference type="Proteomes" id="UP000182764"/>
    </source>
</evidence>
<dbReference type="InterPro" id="IPR009057">
    <property type="entry name" value="Homeodomain-like_sf"/>
</dbReference>
<dbReference type="InterPro" id="IPR003313">
    <property type="entry name" value="AraC-bd"/>
</dbReference>
<dbReference type="PANTHER" id="PTHR43280">
    <property type="entry name" value="ARAC-FAMILY TRANSCRIPTIONAL REGULATOR"/>
    <property type="match status" value="1"/>
</dbReference>
<proteinExistence type="predicted"/>
<keyword evidence="2 5" id="KW-0238">DNA-binding</keyword>
<dbReference type="InterPro" id="IPR011051">
    <property type="entry name" value="RmlC_Cupin_sf"/>
</dbReference>
<dbReference type="InterPro" id="IPR020449">
    <property type="entry name" value="Tscrpt_reg_AraC-type_HTH"/>
</dbReference>
<dbReference type="SMART" id="SM00342">
    <property type="entry name" value="HTH_ARAC"/>
    <property type="match status" value="1"/>
</dbReference>
<dbReference type="RefSeq" id="WP_074595155.1">
    <property type="nucleotide sequence ID" value="NZ_FNUH01000002.1"/>
</dbReference>
<dbReference type="PROSITE" id="PS00041">
    <property type="entry name" value="HTH_ARAC_FAMILY_1"/>
    <property type="match status" value="1"/>
</dbReference>
<evidence type="ECO:0000256" key="2">
    <source>
        <dbReference type="ARBA" id="ARBA00023125"/>
    </source>
</evidence>
<evidence type="ECO:0000256" key="1">
    <source>
        <dbReference type="ARBA" id="ARBA00023015"/>
    </source>
</evidence>
<dbReference type="InterPro" id="IPR014710">
    <property type="entry name" value="RmlC-like_jellyroll"/>
</dbReference>